<dbReference type="PROSITE" id="PS50914">
    <property type="entry name" value="BON"/>
    <property type="match status" value="1"/>
</dbReference>
<dbReference type="AlphaFoldDB" id="A0A917FNP7"/>
<dbReference type="RefSeq" id="WP_188364762.1">
    <property type="nucleotide sequence ID" value="NZ_BAABJF010000015.1"/>
</dbReference>
<dbReference type="Pfam" id="PF04972">
    <property type="entry name" value="BON"/>
    <property type="match status" value="2"/>
</dbReference>
<feature type="domain" description="BON" evidence="2">
    <location>
        <begin position="44"/>
        <end position="111"/>
    </location>
</feature>
<feature type="signal peptide" evidence="1">
    <location>
        <begin position="1"/>
        <end position="18"/>
    </location>
</feature>
<evidence type="ECO:0000313" key="3">
    <source>
        <dbReference type="EMBL" id="GGF92048.1"/>
    </source>
</evidence>
<sequence>MKKILLLLMCGLLLQGCAAVLVGGAIVTGVNVAHDRRSSGQVLDDKIITASVKNEIRKQVEHDSRIKVDTYNGVVLLAGEVKNNQDRIRAEDAAAVKDGVMKVVNQLKTVEEVSKMGRRTKDKYIASKAKGSLLKIDIPDFDPTRVKITVANGEVFLMGLVTRDEADAVVERIRHLRGVHRVVKVFEYKG</sequence>
<name>A0A917FNP7_9GAMM</name>
<reference evidence="3" key="1">
    <citation type="journal article" date="2014" name="Int. J. Syst. Evol. Microbiol.">
        <title>Complete genome sequence of Corynebacterium casei LMG S-19264T (=DSM 44701T), isolated from a smear-ripened cheese.</title>
        <authorList>
            <consortium name="US DOE Joint Genome Institute (JGI-PGF)"/>
            <person name="Walter F."/>
            <person name="Albersmeier A."/>
            <person name="Kalinowski J."/>
            <person name="Ruckert C."/>
        </authorList>
    </citation>
    <scope>NUCLEOTIDE SEQUENCE</scope>
    <source>
        <strain evidence="3">CGMCC 1.12181</strain>
    </source>
</reference>
<dbReference type="PANTHER" id="PTHR34606">
    <property type="entry name" value="BON DOMAIN-CONTAINING PROTEIN"/>
    <property type="match status" value="1"/>
</dbReference>
<evidence type="ECO:0000259" key="2">
    <source>
        <dbReference type="PROSITE" id="PS50914"/>
    </source>
</evidence>
<evidence type="ECO:0000256" key="1">
    <source>
        <dbReference type="SAM" id="SignalP"/>
    </source>
</evidence>
<gene>
    <name evidence="3" type="ORF">GCM10011365_11580</name>
</gene>
<dbReference type="PROSITE" id="PS51257">
    <property type="entry name" value="PROKAR_LIPOPROTEIN"/>
    <property type="match status" value="1"/>
</dbReference>
<dbReference type="EMBL" id="BMEO01000004">
    <property type="protein sequence ID" value="GGF92048.1"/>
    <property type="molecule type" value="Genomic_DNA"/>
</dbReference>
<keyword evidence="4" id="KW-1185">Reference proteome</keyword>
<evidence type="ECO:0000313" key="4">
    <source>
        <dbReference type="Proteomes" id="UP000605253"/>
    </source>
</evidence>
<organism evidence="3 4">
    <name type="scientific">Marinicella pacifica</name>
    <dbReference type="NCBI Taxonomy" id="1171543"/>
    <lineage>
        <taxon>Bacteria</taxon>
        <taxon>Pseudomonadati</taxon>
        <taxon>Pseudomonadota</taxon>
        <taxon>Gammaproteobacteria</taxon>
        <taxon>Lysobacterales</taxon>
        <taxon>Marinicellaceae</taxon>
        <taxon>Marinicella</taxon>
    </lineage>
</organism>
<dbReference type="Gene3D" id="3.30.1340.30">
    <property type="match status" value="1"/>
</dbReference>
<accession>A0A917FNP7</accession>
<comment type="caution">
    <text evidence="3">The sequence shown here is derived from an EMBL/GenBank/DDBJ whole genome shotgun (WGS) entry which is preliminary data.</text>
</comment>
<dbReference type="InterPro" id="IPR051686">
    <property type="entry name" value="Lipoprotein_DolP"/>
</dbReference>
<protein>
    <submittedName>
        <fullName evidence="3">BON domain-containing protein</fullName>
    </submittedName>
</protein>
<dbReference type="PANTHER" id="PTHR34606:SF4">
    <property type="entry name" value="OUTER MEMBRANE LIPOPROTEIN DOLP"/>
    <property type="match status" value="1"/>
</dbReference>
<proteinExistence type="predicted"/>
<dbReference type="Proteomes" id="UP000605253">
    <property type="component" value="Unassembled WGS sequence"/>
</dbReference>
<dbReference type="InterPro" id="IPR007055">
    <property type="entry name" value="BON_dom"/>
</dbReference>
<feature type="chain" id="PRO_5037640572" evidence="1">
    <location>
        <begin position="19"/>
        <end position="190"/>
    </location>
</feature>
<reference evidence="3" key="2">
    <citation type="submission" date="2020-09" db="EMBL/GenBank/DDBJ databases">
        <authorList>
            <person name="Sun Q."/>
            <person name="Zhou Y."/>
        </authorList>
    </citation>
    <scope>NUCLEOTIDE SEQUENCE</scope>
    <source>
        <strain evidence="3">CGMCC 1.12181</strain>
    </source>
</reference>
<keyword evidence="1" id="KW-0732">Signal</keyword>